<dbReference type="InterPro" id="IPR005632">
    <property type="entry name" value="Chaperone_Skp"/>
</dbReference>
<keyword evidence="5" id="KW-1185">Reference proteome</keyword>
<feature type="signal peptide" evidence="3">
    <location>
        <begin position="1"/>
        <end position="20"/>
    </location>
</feature>
<dbReference type="Pfam" id="PF03938">
    <property type="entry name" value="OmpH"/>
    <property type="match status" value="1"/>
</dbReference>
<evidence type="ECO:0000256" key="1">
    <source>
        <dbReference type="ARBA" id="ARBA00009091"/>
    </source>
</evidence>
<name>A0ABV4BGJ5_9GAMM</name>
<evidence type="ECO:0000313" key="4">
    <source>
        <dbReference type="EMBL" id="MEY6433666.1"/>
    </source>
</evidence>
<dbReference type="Proteomes" id="UP001564408">
    <property type="component" value="Unassembled WGS sequence"/>
</dbReference>
<dbReference type="Gene3D" id="3.30.910.20">
    <property type="entry name" value="Skp domain"/>
    <property type="match status" value="1"/>
</dbReference>
<protein>
    <submittedName>
        <fullName evidence="4">OmpH family outer membrane protein</fullName>
    </submittedName>
</protein>
<dbReference type="SUPFAM" id="SSF111384">
    <property type="entry name" value="OmpH-like"/>
    <property type="match status" value="1"/>
</dbReference>
<dbReference type="SMART" id="SM00935">
    <property type="entry name" value="OmpH"/>
    <property type="match status" value="1"/>
</dbReference>
<evidence type="ECO:0000313" key="5">
    <source>
        <dbReference type="Proteomes" id="UP001564408"/>
    </source>
</evidence>
<evidence type="ECO:0000256" key="2">
    <source>
        <dbReference type="ARBA" id="ARBA00022729"/>
    </source>
</evidence>
<dbReference type="PANTHER" id="PTHR35089">
    <property type="entry name" value="CHAPERONE PROTEIN SKP"/>
    <property type="match status" value="1"/>
</dbReference>
<reference evidence="4 5" key="1">
    <citation type="submission" date="2024-05" db="EMBL/GenBank/DDBJ databases">
        <title>Genome Sequence and Characterization of the New Strain Purple Sulfur Bacterium of Genus Thioalkalicoccus.</title>
        <authorList>
            <person name="Bryantseva I.A."/>
            <person name="Kyndt J.A."/>
            <person name="Imhoff J.F."/>
        </authorList>
    </citation>
    <scope>NUCLEOTIDE SEQUENCE [LARGE SCALE GENOMIC DNA]</scope>
    <source>
        <strain evidence="4 5">Um2</strain>
    </source>
</reference>
<organism evidence="4 5">
    <name type="scientific">Thioalkalicoccus limnaeus</name>
    <dbReference type="NCBI Taxonomy" id="120681"/>
    <lineage>
        <taxon>Bacteria</taxon>
        <taxon>Pseudomonadati</taxon>
        <taxon>Pseudomonadota</taxon>
        <taxon>Gammaproteobacteria</taxon>
        <taxon>Chromatiales</taxon>
        <taxon>Chromatiaceae</taxon>
        <taxon>Thioalkalicoccus</taxon>
    </lineage>
</organism>
<accession>A0ABV4BGJ5</accession>
<proteinExistence type="inferred from homology"/>
<dbReference type="RefSeq" id="WP_369668052.1">
    <property type="nucleotide sequence ID" value="NZ_JBDKXB010000025.1"/>
</dbReference>
<feature type="chain" id="PRO_5046947838" evidence="3">
    <location>
        <begin position="21"/>
        <end position="171"/>
    </location>
</feature>
<gene>
    <name evidence="4" type="ORF">ABC977_14775</name>
</gene>
<sequence length="171" mass="19383">MLFRSACLTLGLLIAAPVLAEQPTSIGYVDMQQVLERSQLGTRARERLEQEFGPQRMAFAQEEQAIRQLQQALERDKPLMSNEQIGKREEEIKTRIARFQEQASATQTRLMEEQQKMTQEIIGPALEAVDQVARERQVAAVFERGQAGLVYVDEALDLTPTVIQRLNANTK</sequence>
<keyword evidence="2 3" id="KW-0732">Signal</keyword>
<dbReference type="EMBL" id="JBDKXB010000025">
    <property type="protein sequence ID" value="MEY6433666.1"/>
    <property type="molecule type" value="Genomic_DNA"/>
</dbReference>
<dbReference type="InterPro" id="IPR024930">
    <property type="entry name" value="Skp_dom_sf"/>
</dbReference>
<dbReference type="PANTHER" id="PTHR35089:SF1">
    <property type="entry name" value="CHAPERONE PROTEIN SKP"/>
    <property type="match status" value="1"/>
</dbReference>
<evidence type="ECO:0000256" key="3">
    <source>
        <dbReference type="SAM" id="SignalP"/>
    </source>
</evidence>
<comment type="similarity">
    <text evidence="1">Belongs to the Skp family.</text>
</comment>
<comment type="caution">
    <text evidence="4">The sequence shown here is derived from an EMBL/GenBank/DDBJ whole genome shotgun (WGS) entry which is preliminary data.</text>
</comment>